<name>A0A0W0DEK6_CANGB</name>
<dbReference type="GO" id="GO:0034272">
    <property type="term" value="C:phosphatidylinositol 3-kinase complex, class III, type II"/>
    <property type="evidence" value="ECO:0007669"/>
    <property type="project" value="InterPro"/>
</dbReference>
<dbReference type="EMBL" id="LLZZ01000119">
    <property type="protein sequence ID" value="KTB03456.1"/>
    <property type="molecule type" value="Genomic_DNA"/>
</dbReference>
<dbReference type="VEuPathDB" id="FungiDB:GWK60_B02651"/>
<keyword evidence="1" id="KW-0175">Coiled coil</keyword>
<dbReference type="VEuPathDB" id="FungiDB:GVI51_B02695"/>
<evidence type="ECO:0000256" key="2">
    <source>
        <dbReference type="SAM" id="Phobius"/>
    </source>
</evidence>
<keyword evidence="2" id="KW-1133">Transmembrane helix</keyword>
<keyword evidence="2" id="KW-0472">Membrane</keyword>
<dbReference type="AlphaFoldDB" id="A0A0W0DEK6"/>
<dbReference type="InterPro" id="IPR040939">
    <property type="entry name" value="Vps38"/>
</dbReference>
<proteinExistence type="predicted"/>
<dbReference type="Pfam" id="PF17649">
    <property type="entry name" value="VPS38"/>
    <property type="match status" value="1"/>
</dbReference>
<sequence>MPQYLLKRHLRHLKSISVNNISLIDESKKIGSRVGFIPCFIVLEDTRSRKPFYVSELETGSLSSLHFTELVIPKEFELCTLFEIKIAAKIPSFLLRHDEDELWCFVAMHTVNLDELTYIGNQRDDHITTEQNLPMIEMIDGWYALPNKNIRYTGLQISPVANMNNKNRKRMCPFNSLVKLSKLTQYTGDMVEEKQISTNKIERLIKSTHNIGTGILDTYQENIKMIESRCEIKRQKLKRLKDQLSELDDGNELNDVDSNIETYRDEYANIYSKLSNAKEAIEKLQKKKLIQLINVFKNTFLFDKDVGLISFQFDDDEIEVEEFCKNLERVSIEQIYDRYNEYPKSMKIINAMLGFYSLFIVIYSYRIIQRKLPFDIVFQGSETIVGRNV</sequence>
<feature type="transmembrane region" description="Helical" evidence="2">
    <location>
        <begin position="348"/>
        <end position="368"/>
    </location>
</feature>
<evidence type="ECO:0000313" key="3">
    <source>
        <dbReference type="EMBL" id="KTB03456.1"/>
    </source>
</evidence>
<dbReference type="VEuPathDB" id="FungiDB:B1J91_B02772g"/>
<keyword evidence="2" id="KW-0812">Transmembrane</keyword>
<evidence type="ECO:0000313" key="4">
    <source>
        <dbReference type="Proteomes" id="UP000054886"/>
    </source>
</evidence>
<feature type="coiled-coil region" evidence="1">
    <location>
        <begin position="216"/>
        <end position="287"/>
    </location>
</feature>
<accession>A0A0W0DEK6</accession>
<evidence type="ECO:0000256" key="1">
    <source>
        <dbReference type="SAM" id="Coils"/>
    </source>
</evidence>
<gene>
    <name evidence="3" type="ORF">AO440_000284</name>
</gene>
<protein>
    <submittedName>
        <fullName evidence="3">Vacuolar protein sorting-associated protein 38</fullName>
    </submittedName>
</protein>
<dbReference type="VEuPathDB" id="FungiDB:CAGL0B02772g"/>
<organism evidence="3 4">
    <name type="scientific">Candida glabrata</name>
    <name type="common">Yeast</name>
    <name type="synonym">Torulopsis glabrata</name>
    <dbReference type="NCBI Taxonomy" id="5478"/>
    <lineage>
        <taxon>Eukaryota</taxon>
        <taxon>Fungi</taxon>
        <taxon>Dikarya</taxon>
        <taxon>Ascomycota</taxon>
        <taxon>Saccharomycotina</taxon>
        <taxon>Saccharomycetes</taxon>
        <taxon>Saccharomycetales</taxon>
        <taxon>Saccharomycetaceae</taxon>
        <taxon>Nakaseomyces</taxon>
    </lineage>
</organism>
<dbReference type="Proteomes" id="UP000054886">
    <property type="component" value="Unassembled WGS sequence"/>
</dbReference>
<comment type="caution">
    <text evidence="3">The sequence shown here is derived from an EMBL/GenBank/DDBJ whole genome shotgun (WGS) entry which is preliminary data.</text>
</comment>
<reference evidence="3 4" key="1">
    <citation type="submission" date="2015-10" db="EMBL/GenBank/DDBJ databases">
        <title>Draft genomes sequences of Candida glabrata isolates 1A, 1B, 2A, 2B, 3A and 3B.</title>
        <authorList>
            <person name="Haavelsrud O.E."/>
            <person name="Gaustad P."/>
        </authorList>
    </citation>
    <scope>NUCLEOTIDE SEQUENCE [LARGE SCALE GENOMIC DNA]</scope>
    <source>
        <strain evidence="3">910700640</strain>
    </source>
</reference>